<sequence length="295" mass="33454">MGAQRPLIVPWLIEQLDAQKYPGVSWLNPERTQFRVTWKHGSRQSISSEDFQLFEDWAIARGRYCPGVDERTPSDWKRNFRSALNRKDGIEMIQDNSTDSEDPHKVFEIKQPNNASKELRWDRPDEPLEHVLSGLDLSSSQEVVGAENPVCSDSLSPPSLNFAQPIVTAQPLDQLLEAETLDVVFPDPAILNDRTQASYTQRIVQKVAPGVLLCIEGQLLCGMRQGHCHVYWSQSEFPADGMLHGELRKEQLDPIYSLQQFVHGMSALPFFDPWRSPCKGFAYFTPAPVSIDHLP</sequence>
<keyword evidence="3" id="KW-1185">Reference proteome</keyword>
<dbReference type="PROSITE" id="PS51507">
    <property type="entry name" value="IRF_2"/>
    <property type="match status" value="1"/>
</dbReference>
<dbReference type="Pfam" id="PF10401">
    <property type="entry name" value="IRF-3"/>
    <property type="match status" value="1"/>
</dbReference>
<dbReference type="SMART" id="SM00348">
    <property type="entry name" value="IRF"/>
    <property type="match status" value="1"/>
</dbReference>
<dbReference type="Pfam" id="PF00605">
    <property type="entry name" value="IRF"/>
    <property type="match status" value="1"/>
</dbReference>
<name>A0ABQ7TAF9_PHRPL</name>
<evidence type="ECO:0000259" key="1">
    <source>
        <dbReference type="PROSITE" id="PS51507"/>
    </source>
</evidence>
<protein>
    <recommendedName>
        <fullName evidence="1">IRF tryptophan pentad repeat domain-containing protein</fullName>
    </recommendedName>
</protein>
<dbReference type="InterPro" id="IPR036388">
    <property type="entry name" value="WH-like_DNA-bd_sf"/>
</dbReference>
<comment type="caution">
    <text evidence="2">The sequence shown here is derived from an EMBL/GenBank/DDBJ whole genome shotgun (WGS) entry which is preliminary data.</text>
</comment>
<dbReference type="InterPro" id="IPR019471">
    <property type="entry name" value="Interferon_reg_factor-3"/>
</dbReference>
<dbReference type="SUPFAM" id="SSF46785">
    <property type="entry name" value="Winged helix' DNA-binding domain"/>
    <property type="match status" value="1"/>
</dbReference>
<evidence type="ECO:0000313" key="2">
    <source>
        <dbReference type="EMBL" id="KAH0626715.1"/>
    </source>
</evidence>
<dbReference type="PANTHER" id="PTHR11949">
    <property type="entry name" value="INTERFERON REGULATORY FACTOR"/>
    <property type="match status" value="1"/>
</dbReference>
<dbReference type="InterPro" id="IPR017855">
    <property type="entry name" value="SMAD-like_dom_sf"/>
</dbReference>
<evidence type="ECO:0000313" key="3">
    <source>
        <dbReference type="Proteomes" id="UP000826234"/>
    </source>
</evidence>
<dbReference type="Proteomes" id="UP000826234">
    <property type="component" value="Unassembled WGS sequence"/>
</dbReference>
<dbReference type="SMART" id="SM01243">
    <property type="entry name" value="IRF-3"/>
    <property type="match status" value="1"/>
</dbReference>
<dbReference type="EMBL" id="JAIPUX010000521">
    <property type="protein sequence ID" value="KAH0626715.1"/>
    <property type="molecule type" value="Genomic_DNA"/>
</dbReference>
<proteinExistence type="predicted"/>
<dbReference type="InterPro" id="IPR001346">
    <property type="entry name" value="Interferon_reg_fact_DNA-bd_dom"/>
</dbReference>
<feature type="domain" description="IRF tryptophan pentad repeat" evidence="1">
    <location>
        <begin position="5"/>
        <end position="111"/>
    </location>
</feature>
<dbReference type="CDD" id="cd00103">
    <property type="entry name" value="IRF"/>
    <property type="match status" value="1"/>
</dbReference>
<dbReference type="Gene3D" id="2.60.200.10">
    <property type="match status" value="1"/>
</dbReference>
<gene>
    <name evidence="2" type="ORF">JD844_001838</name>
</gene>
<reference evidence="2 3" key="1">
    <citation type="journal article" date="2022" name="Gigascience">
        <title>A chromosome-level genome assembly and annotation of the desert horned lizard, Phrynosoma platyrhinos, provides insight into chromosomal rearrangements among reptiles.</title>
        <authorList>
            <person name="Koochekian N."/>
            <person name="Ascanio A."/>
            <person name="Farleigh K."/>
            <person name="Card D.C."/>
            <person name="Schield D.R."/>
            <person name="Castoe T.A."/>
            <person name="Jezkova T."/>
        </authorList>
    </citation>
    <scope>NUCLEOTIDE SEQUENCE [LARGE SCALE GENOMIC DNA]</scope>
    <source>
        <strain evidence="2">NK-2021</strain>
    </source>
</reference>
<dbReference type="InterPro" id="IPR008984">
    <property type="entry name" value="SMAD_FHA_dom_sf"/>
</dbReference>
<dbReference type="InterPro" id="IPR036390">
    <property type="entry name" value="WH_DNA-bd_sf"/>
</dbReference>
<dbReference type="PRINTS" id="PR00267">
    <property type="entry name" value="INTFRNREGFCT"/>
</dbReference>
<dbReference type="PANTHER" id="PTHR11949:SF1">
    <property type="entry name" value="INTERFERON REGULATORY FACTOR 3"/>
    <property type="match status" value="1"/>
</dbReference>
<accession>A0ABQ7TAF9</accession>
<dbReference type="Gene3D" id="1.10.10.10">
    <property type="entry name" value="Winged helix-like DNA-binding domain superfamily/Winged helix DNA-binding domain"/>
    <property type="match status" value="1"/>
</dbReference>
<dbReference type="SUPFAM" id="SSF49879">
    <property type="entry name" value="SMAD/FHA domain"/>
    <property type="match status" value="1"/>
</dbReference>
<organism evidence="2 3">
    <name type="scientific">Phrynosoma platyrhinos</name>
    <name type="common">Desert horned lizard</name>
    <dbReference type="NCBI Taxonomy" id="52577"/>
    <lineage>
        <taxon>Eukaryota</taxon>
        <taxon>Metazoa</taxon>
        <taxon>Chordata</taxon>
        <taxon>Craniata</taxon>
        <taxon>Vertebrata</taxon>
        <taxon>Euteleostomi</taxon>
        <taxon>Lepidosauria</taxon>
        <taxon>Squamata</taxon>
        <taxon>Bifurcata</taxon>
        <taxon>Unidentata</taxon>
        <taxon>Episquamata</taxon>
        <taxon>Toxicofera</taxon>
        <taxon>Iguania</taxon>
        <taxon>Phrynosomatidae</taxon>
        <taxon>Phrynosomatinae</taxon>
        <taxon>Phrynosoma</taxon>
    </lineage>
</organism>